<keyword evidence="2" id="KW-1185">Reference proteome</keyword>
<proteinExistence type="predicted"/>
<organism evidence="1 2">
    <name type="scientific">Periplaneta americana</name>
    <name type="common">American cockroach</name>
    <name type="synonym">Blatta americana</name>
    <dbReference type="NCBI Taxonomy" id="6978"/>
    <lineage>
        <taxon>Eukaryota</taxon>
        <taxon>Metazoa</taxon>
        <taxon>Ecdysozoa</taxon>
        <taxon>Arthropoda</taxon>
        <taxon>Hexapoda</taxon>
        <taxon>Insecta</taxon>
        <taxon>Pterygota</taxon>
        <taxon>Neoptera</taxon>
        <taxon>Polyneoptera</taxon>
        <taxon>Dictyoptera</taxon>
        <taxon>Blattodea</taxon>
        <taxon>Blattoidea</taxon>
        <taxon>Blattidae</taxon>
        <taxon>Blattinae</taxon>
        <taxon>Periplaneta</taxon>
    </lineage>
</organism>
<sequence length="196" mass="22336">MHSLRASVDSVEEIGTTSCTRHVSNLPTTVVSLAAQTMEKFENKLLRKIFGAKRDEVTGEWRKLHNAELHALYSSPDMIRNIKYRRLRWAGQTRVELSRLRRCGYKLRSRRNDRVFQLISQPVSEKARASKPVLCTGVRLECASATVVSIRRPEFECSGLQLEGPEFECRGPQLEGPEFEYSGLSLKVCGSRYCEL</sequence>
<dbReference type="Proteomes" id="UP001148838">
    <property type="component" value="Unassembled WGS sequence"/>
</dbReference>
<comment type="caution">
    <text evidence="1">The sequence shown here is derived from an EMBL/GenBank/DDBJ whole genome shotgun (WGS) entry which is preliminary data.</text>
</comment>
<reference evidence="1 2" key="1">
    <citation type="journal article" date="2022" name="Allergy">
        <title>Genome assembly and annotation of Periplaneta americana reveal a comprehensive cockroach allergen profile.</title>
        <authorList>
            <person name="Wang L."/>
            <person name="Xiong Q."/>
            <person name="Saelim N."/>
            <person name="Wang L."/>
            <person name="Nong W."/>
            <person name="Wan A.T."/>
            <person name="Shi M."/>
            <person name="Liu X."/>
            <person name="Cao Q."/>
            <person name="Hui J.H.L."/>
            <person name="Sookrung N."/>
            <person name="Leung T.F."/>
            <person name="Tungtrongchitr A."/>
            <person name="Tsui S.K.W."/>
        </authorList>
    </citation>
    <scope>NUCLEOTIDE SEQUENCE [LARGE SCALE GENOMIC DNA]</scope>
    <source>
        <strain evidence="1">PWHHKU_190912</strain>
    </source>
</reference>
<dbReference type="EMBL" id="JAJSOF020000003">
    <property type="protein sequence ID" value="KAJ4449892.1"/>
    <property type="molecule type" value="Genomic_DNA"/>
</dbReference>
<name>A0ABQ8TT69_PERAM</name>
<evidence type="ECO:0000313" key="1">
    <source>
        <dbReference type="EMBL" id="KAJ4449892.1"/>
    </source>
</evidence>
<accession>A0ABQ8TT69</accession>
<gene>
    <name evidence="1" type="ORF">ANN_01298</name>
</gene>
<protein>
    <submittedName>
        <fullName evidence="1">Uncharacterized protein</fullName>
    </submittedName>
</protein>
<evidence type="ECO:0000313" key="2">
    <source>
        <dbReference type="Proteomes" id="UP001148838"/>
    </source>
</evidence>